<dbReference type="AlphaFoldDB" id="A0A212JAG2"/>
<evidence type="ECO:0000256" key="4">
    <source>
        <dbReference type="RuleBase" id="RU003513"/>
    </source>
</evidence>
<evidence type="ECO:0000259" key="5">
    <source>
        <dbReference type="Pfam" id="PF02350"/>
    </source>
</evidence>
<reference evidence="6" key="1">
    <citation type="submission" date="2016-04" db="EMBL/GenBank/DDBJ databases">
        <authorList>
            <person name="Evans L.H."/>
            <person name="Alamgir A."/>
            <person name="Owens N."/>
            <person name="Weber N.D."/>
            <person name="Virtaneva K."/>
            <person name="Barbian K."/>
            <person name="Babar A."/>
            <person name="Rosenke K."/>
        </authorList>
    </citation>
    <scope>NUCLEOTIDE SEQUENCE</scope>
    <source>
        <strain evidence="6">86</strain>
    </source>
</reference>
<dbReference type="Gene3D" id="3.40.50.2000">
    <property type="entry name" value="Glycogen Phosphorylase B"/>
    <property type="match status" value="2"/>
</dbReference>
<evidence type="ECO:0000256" key="1">
    <source>
        <dbReference type="ARBA" id="ARBA00023235"/>
    </source>
</evidence>
<dbReference type="EC" id="5.1.3.14" evidence="3"/>
<protein>
    <recommendedName>
        <fullName evidence="3">UDP-N-acetylglucosamine 2-epimerase (non-hydrolyzing)</fullName>
        <ecNumber evidence="3">5.1.3.14</ecNumber>
    </recommendedName>
</protein>
<comment type="similarity">
    <text evidence="2 4">Belongs to the UDP-N-acetylglucosamine 2-epimerase family.</text>
</comment>
<organism evidence="6">
    <name type="scientific">uncultured delta proteobacterium</name>
    <dbReference type="NCBI Taxonomy" id="34034"/>
    <lineage>
        <taxon>Bacteria</taxon>
        <taxon>Deltaproteobacteria</taxon>
        <taxon>environmental samples</taxon>
    </lineage>
</organism>
<dbReference type="GO" id="GO:0008761">
    <property type="term" value="F:UDP-N-acetylglucosamine 2-epimerase activity"/>
    <property type="evidence" value="ECO:0007669"/>
    <property type="project" value="UniProtKB-EC"/>
</dbReference>
<proteinExistence type="inferred from homology"/>
<dbReference type="CDD" id="cd03786">
    <property type="entry name" value="GTB_UDP-GlcNAc_2-Epimerase"/>
    <property type="match status" value="1"/>
</dbReference>
<dbReference type="Pfam" id="PF02350">
    <property type="entry name" value="Epimerase_2"/>
    <property type="match status" value="1"/>
</dbReference>
<evidence type="ECO:0000256" key="3">
    <source>
        <dbReference type="ARBA" id="ARBA00038858"/>
    </source>
</evidence>
<dbReference type="SUPFAM" id="SSF53756">
    <property type="entry name" value="UDP-Glycosyltransferase/glycogen phosphorylase"/>
    <property type="match status" value="1"/>
</dbReference>
<dbReference type="InterPro" id="IPR029767">
    <property type="entry name" value="WecB-like"/>
</dbReference>
<evidence type="ECO:0000256" key="2">
    <source>
        <dbReference type="ARBA" id="ARBA00038209"/>
    </source>
</evidence>
<accession>A0A212JAG2</accession>
<dbReference type="NCBIfam" id="TIGR00236">
    <property type="entry name" value="wecB"/>
    <property type="match status" value="1"/>
</dbReference>
<feature type="domain" description="UDP-N-acetylglucosamine 2-epimerase" evidence="5">
    <location>
        <begin position="1"/>
        <end position="326"/>
    </location>
</feature>
<name>A0A212JAG2_9DELT</name>
<sequence>MLTQTFADFGLTPDVSLDVMAPNQSLSGLSSALFKEVDSFLTEQKPDIVLVQGDTTTVQVASLAAFYARIPVGHIEAGLRTWDINTPFPEELNRRVTGLVSRWHFAPTQLARANLLRDQVADTQIFVTGNTVVDALLYTLEAARRNPPALSARVEEAIAQKREIVLVTGHRRESFGRGIQDICQALRRIALTLPESRVIYPVHLNPNVRGPVFDALRDVPNVYLEEPLPHKAFVRLMEASKLILSDSGGVQEEGPTLGKPVLIMRDVTERPEGVESGVNMLVGTGEESIASNTLRLMTNEFAYAAMAAKPNPYGDGRAAERICNTLRCGMCQQHREAA</sequence>
<dbReference type="EMBL" id="FLUQ01000001">
    <property type="protein sequence ID" value="SBV96411.1"/>
    <property type="molecule type" value="Genomic_DNA"/>
</dbReference>
<dbReference type="PANTHER" id="PTHR43174">
    <property type="entry name" value="UDP-N-ACETYLGLUCOSAMINE 2-EPIMERASE"/>
    <property type="match status" value="1"/>
</dbReference>
<evidence type="ECO:0000313" key="6">
    <source>
        <dbReference type="EMBL" id="SBV96411.1"/>
    </source>
</evidence>
<dbReference type="PANTHER" id="PTHR43174:SF2">
    <property type="entry name" value="UDP-N-ACETYLGLUCOSAMINE 2-EPIMERASE"/>
    <property type="match status" value="1"/>
</dbReference>
<gene>
    <name evidence="6" type="primary">rffE</name>
    <name evidence="6" type="ORF">KL86DPRO_11040</name>
</gene>
<keyword evidence="1 4" id="KW-0413">Isomerase</keyword>
<dbReference type="InterPro" id="IPR003331">
    <property type="entry name" value="UDP_GlcNAc_Epimerase_2_dom"/>
</dbReference>